<keyword evidence="1" id="KW-0472">Membrane</keyword>
<evidence type="ECO:0000256" key="1">
    <source>
        <dbReference type="SAM" id="Phobius"/>
    </source>
</evidence>
<feature type="transmembrane region" description="Helical" evidence="1">
    <location>
        <begin position="76"/>
        <end position="102"/>
    </location>
</feature>
<gene>
    <name evidence="2" type="ORF">OHV25_16180</name>
</gene>
<protein>
    <submittedName>
        <fullName evidence="2">Uncharacterized protein</fullName>
    </submittedName>
</protein>
<accession>A0AAU2H1V4</accession>
<proteinExistence type="predicted"/>
<keyword evidence="1" id="KW-1133">Transmembrane helix</keyword>
<reference evidence="2" key="1">
    <citation type="submission" date="2022-10" db="EMBL/GenBank/DDBJ databases">
        <title>The complete genomes of actinobacterial strains from the NBC collection.</title>
        <authorList>
            <person name="Joergensen T.S."/>
            <person name="Alvarez Arevalo M."/>
            <person name="Sterndorff E.B."/>
            <person name="Faurdal D."/>
            <person name="Vuksanovic O."/>
            <person name="Mourched A.-S."/>
            <person name="Charusanti P."/>
            <person name="Shaw S."/>
            <person name="Blin K."/>
            <person name="Weber T."/>
        </authorList>
    </citation>
    <scope>NUCLEOTIDE SEQUENCE</scope>
    <source>
        <strain evidence="2">NBC_00060</strain>
    </source>
</reference>
<dbReference type="EMBL" id="CP108253">
    <property type="protein sequence ID" value="WTU41022.1"/>
    <property type="molecule type" value="Genomic_DNA"/>
</dbReference>
<feature type="transmembrane region" description="Helical" evidence="1">
    <location>
        <begin position="44"/>
        <end position="64"/>
    </location>
</feature>
<sequence>MTHAPWFPRCAARYVPLCAAGWFLAMALTPRGELSFGEQLADGVNLMLFVAAVSLFLLLLLGVLKRYGTPGGFRTAAVFLLLMPVLPLALGGGGALFGIMFLTQVVFATAVMPKPELLAV</sequence>
<evidence type="ECO:0000313" key="2">
    <source>
        <dbReference type="EMBL" id="WTU41022.1"/>
    </source>
</evidence>
<organism evidence="2">
    <name type="scientific">Streptomyces sp. NBC_00060</name>
    <dbReference type="NCBI Taxonomy" id="2975636"/>
    <lineage>
        <taxon>Bacteria</taxon>
        <taxon>Bacillati</taxon>
        <taxon>Actinomycetota</taxon>
        <taxon>Actinomycetes</taxon>
        <taxon>Kitasatosporales</taxon>
        <taxon>Streptomycetaceae</taxon>
        <taxon>Streptomyces</taxon>
    </lineage>
</organism>
<name>A0AAU2H1V4_9ACTN</name>
<keyword evidence="1" id="KW-0812">Transmembrane</keyword>
<dbReference type="AlphaFoldDB" id="A0AAU2H1V4"/>
<feature type="transmembrane region" description="Helical" evidence="1">
    <location>
        <begin position="12"/>
        <end position="32"/>
    </location>
</feature>